<dbReference type="SUPFAM" id="SSF75005">
    <property type="entry name" value="Arabinanase/levansucrase/invertase"/>
    <property type="match status" value="1"/>
</dbReference>
<dbReference type="EMBL" id="LCTW02000233">
    <property type="protein sequence ID" value="KXX76033.1"/>
    <property type="molecule type" value="Genomic_DNA"/>
</dbReference>
<dbReference type="InterPro" id="IPR006710">
    <property type="entry name" value="Glyco_hydro_43"/>
</dbReference>
<keyword evidence="10" id="KW-1185">Reference proteome</keyword>
<evidence type="ECO:0000313" key="8">
    <source>
        <dbReference type="EMBL" id="KXX75801.1"/>
    </source>
</evidence>
<dbReference type="OrthoDB" id="272289at2759"/>
<dbReference type="VEuPathDB" id="FungiDB:MMYC01_207186"/>
<proteinExistence type="inferred from homology"/>
<dbReference type="CDD" id="cd18820">
    <property type="entry name" value="GH43_LbAraf43-like"/>
    <property type="match status" value="1"/>
</dbReference>
<evidence type="ECO:0000256" key="5">
    <source>
        <dbReference type="RuleBase" id="RU361187"/>
    </source>
</evidence>
<sequence>MKTTSLLVWTLSAFLSLVSAASFSNPLKAVNGSDPHIVYDDGFYYLMTTTWTNLQITRAKTLEGLKTGENKVVWTDTNPARCCNVWAPELHKIDNTWWIYYTAGNRVNLDGQRSHVLRGGATPWDTFSYAGQLTRDWGIDGTVLRFPNQNYFVWSCFPRPQSQSLCIAPMNSPTSLGASRVLSEPTLPWERVGNPVNEGAAGLYRDGKIFLAYSGSYCWTSSYQLGLLTYKGSGDPMLATSWTKTGPVFSSANGNYGTGHNAFFLSPDGSEVWNVYHATWIRDGACDGNRYTAAKRVNWNSDGSPDFGRADAPGTDITGPSGE</sequence>
<reference evidence="10" key="2">
    <citation type="submission" date="2015-06" db="EMBL/GenBank/DDBJ databases">
        <authorList>
            <person name="van de Sande W.W.J."/>
        </authorList>
    </citation>
    <scope>NUCLEOTIDE SEQUENCE [LARGE SCALE GENOMIC DNA]</scope>
    <source>
        <strain evidence="10">mm55</strain>
    </source>
</reference>
<feature type="signal peptide" evidence="7">
    <location>
        <begin position="1"/>
        <end position="20"/>
    </location>
</feature>
<comment type="caution">
    <text evidence="8">The sequence shown here is derived from an EMBL/GenBank/DDBJ whole genome shotgun (WGS) entry which is preliminary data.</text>
</comment>
<dbReference type="PANTHER" id="PTHR43817:SF1">
    <property type="entry name" value="HYDROLASE, FAMILY 43, PUTATIVE (AFU_ORTHOLOGUE AFUA_3G01660)-RELATED"/>
    <property type="match status" value="1"/>
</dbReference>
<evidence type="ECO:0000313" key="10">
    <source>
        <dbReference type="Proteomes" id="UP000078237"/>
    </source>
</evidence>
<dbReference type="EMBL" id="LCTW02000247">
    <property type="protein sequence ID" value="KXX75801.1"/>
    <property type="molecule type" value="Genomic_DNA"/>
</dbReference>
<keyword evidence="3 5" id="KW-0378">Hydrolase</keyword>
<dbReference type="STRING" id="100816.A0A175VX88"/>
<evidence type="ECO:0000256" key="3">
    <source>
        <dbReference type="ARBA" id="ARBA00022801"/>
    </source>
</evidence>
<feature type="chain" id="PRO_5014046000" evidence="7">
    <location>
        <begin position="21"/>
        <end position="323"/>
    </location>
</feature>
<organism evidence="8 10">
    <name type="scientific">Madurella mycetomatis</name>
    <dbReference type="NCBI Taxonomy" id="100816"/>
    <lineage>
        <taxon>Eukaryota</taxon>
        <taxon>Fungi</taxon>
        <taxon>Dikarya</taxon>
        <taxon>Ascomycota</taxon>
        <taxon>Pezizomycotina</taxon>
        <taxon>Sordariomycetes</taxon>
        <taxon>Sordariomycetidae</taxon>
        <taxon>Sordariales</taxon>
        <taxon>Sordariales incertae sedis</taxon>
        <taxon>Madurella</taxon>
    </lineage>
</organism>
<dbReference type="Pfam" id="PF04616">
    <property type="entry name" value="Glyco_hydro_43"/>
    <property type="match status" value="1"/>
</dbReference>
<evidence type="ECO:0000313" key="9">
    <source>
        <dbReference type="EMBL" id="KXX76033.1"/>
    </source>
</evidence>
<feature type="region of interest" description="Disordered" evidence="6">
    <location>
        <begin position="302"/>
        <end position="323"/>
    </location>
</feature>
<dbReference type="PANTHER" id="PTHR43817">
    <property type="entry name" value="GLYCOSYL HYDROLASE"/>
    <property type="match status" value="1"/>
</dbReference>
<evidence type="ECO:0000256" key="7">
    <source>
        <dbReference type="SAM" id="SignalP"/>
    </source>
</evidence>
<keyword evidence="4 5" id="KW-0326">Glycosidase</keyword>
<dbReference type="InterPro" id="IPR023296">
    <property type="entry name" value="Glyco_hydro_beta-prop_sf"/>
</dbReference>
<reference evidence="8" key="1">
    <citation type="submission" date="2015-06" db="EMBL/GenBank/DDBJ databases">
        <authorList>
            <person name="Hoefler B.C."/>
            <person name="Straight P.D."/>
        </authorList>
    </citation>
    <scope>NUCLEOTIDE SEQUENCE [LARGE SCALE GENOMIC DNA]</scope>
    <source>
        <strain evidence="8">Mm55</strain>
    </source>
</reference>
<gene>
    <name evidence="9" type="ORF">MMYC01_207186</name>
    <name evidence="8" type="ORF">MMYC01_207467</name>
</gene>
<name>A0A175VX88_9PEZI</name>
<evidence type="ECO:0000256" key="4">
    <source>
        <dbReference type="ARBA" id="ARBA00023295"/>
    </source>
</evidence>
<keyword evidence="2 7" id="KW-0732">Signal</keyword>
<evidence type="ECO:0000256" key="1">
    <source>
        <dbReference type="ARBA" id="ARBA00009865"/>
    </source>
</evidence>
<dbReference type="GO" id="GO:0004553">
    <property type="term" value="F:hydrolase activity, hydrolyzing O-glycosyl compounds"/>
    <property type="evidence" value="ECO:0007669"/>
    <property type="project" value="InterPro"/>
</dbReference>
<dbReference type="Gene3D" id="2.115.10.20">
    <property type="entry name" value="Glycosyl hydrolase domain, family 43"/>
    <property type="match status" value="1"/>
</dbReference>
<protein>
    <submittedName>
        <fullName evidence="8">Extracellular exo-alpha-(1-&gt;5)-L-arabinofuranosidase</fullName>
    </submittedName>
</protein>
<evidence type="ECO:0000256" key="6">
    <source>
        <dbReference type="SAM" id="MobiDB-lite"/>
    </source>
</evidence>
<dbReference type="AlphaFoldDB" id="A0A175VX88"/>
<dbReference type="GO" id="GO:0005975">
    <property type="term" value="P:carbohydrate metabolic process"/>
    <property type="evidence" value="ECO:0007669"/>
    <property type="project" value="InterPro"/>
</dbReference>
<dbReference type="Proteomes" id="UP000078237">
    <property type="component" value="Unassembled WGS sequence"/>
</dbReference>
<dbReference type="VEuPathDB" id="FungiDB:MMYC01_207467"/>
<reference evidence="8 10" key="3">
    <citation type="submission" date="2016-01" db="EMBL/GenBank/DDBJ databases">
        <title>Madurella mycetomatis genome sequencing.</title>
        <authorList>
            <person name="Van De Sande W."/>
        </authorList>
    </citation>
    <scope>NUCLEOTIDE SEQUENCE [LARGE SCALE GENOMIC DNA]</scope>
    <source>
        <strain evidence="10">mm55</strain>
        <strain evidence="8">Mm55</strain>
    </source>
</reference>
<accession>A0A175VX88</accession>
<evidence type="ECO:0000256" key="2">
    <source>
        <dbReference type="ARBA" id="ARBA00022729"/>
    </source>
</evidence>
<comment type="similarity">
    <text evidence="1 5">Belongs to the glycosyl hydrolase 43 family.</text>
</comment>